<dbReference type="PANTHER" id="PTHR43550">
    <property type="entry name" value="3-KETODIHYDROSPHINGOSINE REDUCTASE"/>
    <property type="match status" value="1"/>
</dbReference>
<dbReference type="STRING" id="155417.A0A4Q4TMS4"/>
<reference evidence="1 2" key="1">
    <citation type="submission" date="2018-06" db="EMBL/GenBank/DDBJ databases">
        <title>Complete Genomes of Monosporascus.</title>
        <authorList>
            <person name="Robinson A.J."/>
            <person name="Natvig D.O."/>
        </authorList>
    </citation>
    <scope>NUCLEOTIDE SEQUENCE [LARGE SCALE GENOMIC DNA]</scope>
    <source>
        <strain evidence="1 2">CBS 110550</strain>
    </source>
</reference>
<dbReference type="Proteomes" id="UP000293360">
    <property type="component" value="Unassembled WGS sequence"/>
</dbReference>
<keyword evidence="2" id="KW-1185">Reference proteome</keyword>
<evidence type="ECO:0008006" key="3">
    <source>
        <dbReference type="Google" id="ProtNLM"/>
    </source>
</evidence>
<dbReference type="Gene3D" id="3.40.50.720">
    <property type="entry name" value="NAD(P)-binding Rossmann-like Domain"/>
    <property type="match status" value="1"/>
</dbReference>
<proteinExistence type="predicted"/>
<comment type="caution">
    <text evidence="1">The sequence shown here is derived from an EMBL/GenBank/DDBJ whole genome shotgun (WGS) entry which is preliminary data.</text>
</comment>
<accession>A0A4Q4TMS4</accession>
<dbReference type="GO" id="GO:0006666">
    <property type="term" value="P:3-keto-sphinganine metabolic process"/>
    <property type="evidence" value="ECO:0007669"/>
    <property type="project" value="TreeGrafter"/>
</dbReference>
<dbReference type="GO" id="GO:0047560">
    <property type="term" value="F:3-dehydrosphinganine reductase activity"/>
    <property type="evidence" value="ECO:0007669"/>
    <property type="project" value="TreeGrafter"/>
</dbReference>
<organism evidence="1 2">
    <name type="scientific">Monosporascus ibericus</name>
    <dbReference type="NCBI Taxonomy" id="155417"/>
    <lineage>
        <taxon>Eukaryota</taxon>
        <taxon>Fungi</taxon>
        <taxon>Dikarya</taxon>
        <taxon>Ascomycota</taxon>
        <taxon>Pezizomycotina</taxon>
        <taxon>Sordariomycetes</taxon>
        <taxon>Xylariomycetidae</taxon>
        <taxon>Xylariales</taxon>
        <taxon>Xylariales incertae sedis</taxon>
        <taxon>Monosporascus</taxon>
    </lineage>
</organism>
<dbReference type="Pfam" id="PF00106">
    <property type="entry name" value="adh_short"/>
    <property type="match status" value="1"/>
</dbReference>
<dbReference type="PRINTS" id="PR00081">
    <property type="entry name" value="GDHRDH"/>
</dbReference>
<dbReference type="SUPFAM" id="SSF51735">
    <property type="entry name" value="NAD(P)-binding Rossmann-fold domains"/>
    <property type="match status" value="1"/>
</dbReference>
<evidence type="ECO:0000313" key="2">
    <source>
        <dbReference type="Proteomes" id="UP000293360"/>
    </source>
</evidence>
<dbReference type="EMBL" id="QJNU01000114">
    <property type="protein sequence ID" value="RYP06860.1"/>
    <property type="molecule type" value="Genomic_DNA"/>
</dbReference>
<protein>
    <recommendedName>
        <fullName evidence="3">Ketoreductase (KR) domain-containing protein</fullName>
    </recommendedName>
</protein>
<dbReference type="PANTHER" id="PTHR43550:SF3">
    <property type="entry name" value="3-KETODIHYDROSPHINGOSINE REDUCTASE"/>
    <property type="match status" value="1"/>
</dbReference>
<evidence type="ECO:0000313" key="1">
    <source>
        <dbReference type="EMBL" id="RYP06860.1"/>
    </source>
</evidence>
<gene>
    <name evidence="1" type="ORF">DL764_002908</name>
</gene>
<dbReference type="AlphaFoldDB" id="A0A4Q4TMS4"/>
<sequence length="325" mass="35487">MAPRLDFNGKTVFVTGGSAGLGLEISKAVAAQGAHVTIFARRQKLLDEARSIIKDVRRSKEQEINAVSVNLADAEEVDSVFRAQPRLPDMLFCCAGGTPGQVGFINDLTPVQLETCMQNNYLTAAFSAQMMLKIWTEDDKTAKGTTPLTRHIVFINSVAAFCTVPGMGAYSAPKSAVRGLADCLRMEALVYSSPTRKYSIHCAFPSTFISDAFFEEQKGKPLLTKEIEGTVGTPEELMRKHPSAKKEADLILAGVAKGDFAICDESVESPILFANMVGVSPRRGLGIYDTIMSLVMAFAWPLIGRPWWDGLCKKYSPTWHASRKP</sequence>
<name>A0A4Q4TMS4_9PEZI</name>
<dbReference type="OrthoDB" id="10267115at2759"/>
<dbReference type="GO" id="GO:0030148">
    <property type="term" value="P:sphingolipid biosynthetic process"/>
    <property type="evidence" value="ECO:0007669"/>
    <property type="project" value="TreeGrafter"/>
</dbReference>
<dbReference type="InterPro" id="IPR002347">
    <property type="entry name" value="SDR_fam"/>
</dbReference>
<dbReference type="GO" id="GO:0005789">
    <property type="term" value="C:endoplasmic reticulum membrane"/>
    <property type="evidence" value="ECO:0007669"/>
    <property type="project" value="TreeGrafter"/>
</dbReference>
<dbReference type="InterPro" id="IPR036291">
    <property type="entry name" value="NAD(P)-bd_dom_sf"/>
</dbReference>